<feature type="short sequence motif" description="Q motif" evidence="6">
    <location>
        <begin position="2"/>
        <end position="30"/>
    </location>
</feature>
<reference evidence="11" key="1">
    <citation type="submission" date="2016-04" db="EMBL/GenBank/DDBJ databases">
        <authorList>
            <person name="Evans L.H."/>
            <person name="Alamgir A."/>
            <person name="Owens N."/>
            <person name="Weber N.D."/>
            <person name="Virtaneva K."/>
            <person name="Barbian K."/>
            <person name="Babar A."/>
            <person name="Rosenke K."/>
        </authorList>
    </citation>
    <scope>NUCLEOTIDE SEQUENCE</scope>
    <source>
        <strain evidence="11">86</strain>
    </source>
</reference>
<dbReference type="Pfam" id="PF00271">
    <property type="entry name" value="Helicase_C"/>
    <property type="match status" value="1"/>
</dbReference>
<name>A0A212K8K0_9PROT</name>
<dbReference type="Gene3D" id="3.40.50.300">
    <property type="entry name" value="P-loop containing nucleotide triphosphate hydrolases"/>
    <property type="match status" value="2"/>
</dbReference>
<evidence type="ECO:0000259" key="10">
    <source>
        <dbReference type="PROSITE" id="PS51195"/>
    </source>
</evidence>
<evidence type="ECO:0000256" key="4">
    <source>
        <dbReference type="ARBA" id="ARBA00022840"/>
    </source>
</evidence>
<organism evidence="11">
    <name type="scientific">uncultured Alphaproteobacteria bacterium</name>
    <dbReference type="NCBI Taxonomy" id="91750"/>
    <lineage>
        <taxon>Bacteria</taxon>
        <taxon>Pseudomonadati</taxon>
        <taxon>Pseudomonadota</taxon>
        <taxon>Alphaproteobacteria</taxon>
        <taxon>environmental samples</taxon>
    </lineage>
</organism>
<dbReference type="PANTHER" id="PTHR47959:SF13">
    <property type="entry name" value="ATP-DEPENDENT RNA HELICASE RHLE"/>
    <property type="match status" value="1"/>
</dbReference>
<dbReference type="InterPro" id="IPR014001">
    <property type="entry name" value="Helicase_ATP-bd"/>
</dbReference>
<dbReference type="Pfam" id="PF00270">
    <property type="entry name" value="DEAD"/>
    <property type="match status" value="1"/>
</dbReference>
<feature type="region of interest" description="Disordered" evidence="7">
    <location>
        <begin position="368"/>
        <end position="409"/>
    </location>
</feature>
<keyword evidence="3 11" id="KW-0347">Helicase</keyword>
<dbReference type="PROSITE" id="PS51195">
    <property type="entry name" value="Q_MOTIF"/>
    <property type="match status" value="1"/>
</dbReference>
<dbReference type="InterPro" id="IPR014014">
    <property type="entry name" value="RNA_helicase_DEAD_Q_motif"/>
</dbReference>
<dbReference type="GO" id="GO:0005524">
    <property type="term" value="F:ATP binding"/>
    <property type="evidence" value="ECO:0007669"/>
    <property type="project" value="UniProtKB-KW"/>
</dbReference>
<dbReference type="CDD" id="cd18787">
    <property type="entry name" value="SF2_C_DEAD"/>
    <property type="match status" value="1"/>
</dbReference>
<dbReference type="GO" id="GO:0005829">
    <property type="term" value="C:cytosol"/>
    <property type="evidence" value="ECO:0007669"/>
    <property type="project" value="TreeGrafter"/>
</dbReference>
<feature type="domain" description="Helicase C-terminal" evidence="9">
    <location>
        <begin position="219"/>
        <end position="380"/>
    </location>
</feature>
<evidence type="ECO:0000256" key="7">
    <source>
        <dbReference type="SAM" id="MobiDB-lite"/>
    </source>
</evidence>
<protein>
    <submittedName>
        <fullName evidence="11">ATP-dependent RNA helicase RhlE</fullName>
        <ecNumber evidence="11">3.6.4.13</ecNumber>
    </submittedName>
</protein>
<dbReference type="GO" id="GO:0003676">
    <property type="term" value="F:nucleic acid binding"/>
    <property type="evidence" value="ECO:0007669"/>
    <property type="project" value="InterPro"/>
</dbReference>
<dbReference type="InterPro" id="IPR050079">
    <property type="entry name" value="DEAD_box_RNA_helicase"/>
</dbReference>
<dbReference type="CDD" id="cd00268">
    <property type="entry name" value="DEADc"/>
    <property type="match status" value="1"/>
</dbReference>
<dbReference type="SMART" id="SM00490">
    <property type="entry name" value="HELICc"/>
    <property type="match status" value="1"/>
</dbReference>
<dbReference type="SUPFAM" id="SSF52540">
    <property type="entry name" value="P-loop containing nucleoside triphosphate hydrolases"/>
    <property type="match status" value="1"/>
</dbReference>
<dbReference type="InterPro" id="IPR044742">
    <property type="entry name" value="DEAD/DEAH_RhlB"/>
</dbReference>
<dbReference type="PANTHER" id="PTHR47959">
    <property type="entry name" value="ATP-DEPENDENT RNA HELICASE RHLE-RELATED"/>
    <property type="match status" value="1"/>
</dbReference>
<dbReference type="PROSITE" id="PS51192">
    <property type="entry name" value="HELICASE_ATP_BIND_1"/>
    <property type="match status" value="1"/>
</dbReference>
<evidence type="ECO:0000256" key="3">
    <source>
        <dbReference type="ARBA" id="ARBA00022806"/>
    </source>
</evidence>
<evidence type="ECO:0000256" key="5">
    <source>
        <dbReference type="ARBA" id="ARBA00038437"/>
    </source>
</evidence>
<dbReference type="PROSITE" id="PS51194">
    <property type="entry name" value="HELICASE_CTER"/>
    <property type="match status" value="1"/>
</dbReference>
<evidence type="ECO:0000256" key="2">
    <source>
        <dbReference type="ARBA" id="ARBA00022801"/>
    </source>
</evidence>
<evidence type="ECO:0000256" key="1">
    <source>
        <dbReference type="ARBA" id="ARBA00022741"/>
    </source>
</evidence>
<dbReference type="InterPro" id="IPR011545">
    <property type="entry name" value="DEAD/DEAH_box_helicase_dom"/>
</dbReference>
<evidence type="ECO:0000259" key="9">
    <source>
        <dbReference type="PROSITE" id="PS51194"/>
    </source>
</evidence>
<dbReference type="EC" id="3.6.4.13" evidence="11"/>
<keyword evidence="4" id="KW-0067">ATP-binding</keyword>
<proteinExistence type="inferred from homology"/>
<keyword evidence="1" id="KW-0547">Nucleotide-binding</keyword>
<gene>
    <name evidence="11" type="primary">rhlE</name>
    <name evidence="11" type="ORF">KL86APRO_12325</name>
</gene>
<dbReference type="AlphaFoldDB" id="A0A212K8K0"/>
<keyword evidence="2 11" id="KW-0378">Hydrolase</keyword>
<evidence type="ECO:0000259" key="8">
    <source>
        <dbReference type="PROSITE" id="PS51192"/>
    </source>
</evidence>
<feature type="domain" description="DEAD-box RNA helicase Q" evidence="10">
    <location>
        <begin position="2"/>
        <end position="30"/>
    </location>
</feature>
<accession>A0A212K8K0</accession>
<dbReference type="SMART" id="SM00487">
    <property type="entry name" value="DEXDc"/>
    <property type="match status" value="1"/>
</dbReference>
<feature type="compositionally biased region" description="Basic residues" evidence="7">
    <location>
        <begin position="392"/>
        <end position="403"/>
    </location>
</feature>
<dbReference type="EMBL" id="FLUO01000001">
    <property type="protein sequence ID" value="SBW08030.1"/>
    <property type="molecule type" value="Genomic_DNA"/>
</dbReference>
<evidence type="ECO:0000313" key="11">
    <source>
        <dbReference type="EMBL" id="SBW08030.1"/>
    </source>
</evidence>
<feature type="domain" description="Helicase ATP-binding" evidence="8">
    <location>
        <begin position="33"/>
        <end position="208"/>
    </location>
</feature>
<dbReference type="InterPro" id="IPR001650">
    <property type="entry name" value="Helicase_C-like"/>
</dbReference>
<dbReference type="GO" id="GO:0016787">
    <property type="term" value="F:hydrolase activity"/>
    <property type="evidence" value="ECO:0007669"/>
    <property type="project" value="UniProtKB-KW"/>
</dbReference>
<sequence>MKTFSDLGLAESLLRAIAAEGYEAPTAIQAAAIPHGLAGEDVLGIAQTGTGKTAAFVLPMLQRLAAEGRKPEPRTCRALILAPTRELAAQILDCIRAYGRFLKLGSTLVVGGVKAGPQIKALASGVDVLVATPGRLLDHMGEGVVRIDTARVVVLDEADQMLDLGFFPAIRRIMAKTPKTRQTQLFSATMPDQIRALAADFLKSPKEVRATPVSRPVERIDQRVIETPAEEKRAVLTEILRNEALGRTIVFTRTKHGADRVAKHLAQAGLPAAAIHGNKSQNQRIRALEAFKSAETRILVATDIAARGIDVDGVEHVVNFELPNVPEVYVHRIGRTARAGATGIAISLCDPMERKLLRDIERLIGKSLLQASPAPGNGTARPGKPEGSKPASTRRRRRKHSPRRISDAA</sequence>
<comment type="similarity">
    <text evidence="5">Belongs to the DEAD box helicase family.</text>
</comment>
<dbReference type="InterPro" id="IPR027417">
    <property type="entry name" value="P-loop_NTPase"/>
</dbReference>
<dbReference type="GO" id="GO:0003724">
    <property type="term" value="F:RNA helicase activity"/>
    <property type="evidence" value="ECO:0007669"/>
    <property type="project" value="UniProtKB-EC"/>
</dbReference>
<evidence type="ECO:0000256" key="6">
    <source>
        <dbReference type="PROSITE-ProRule" id="PRU00552"/>
    </source>
</evidence>